<dbReference type="HOGENOM" id="CLU_1156119_0_0_1"/>
<accession>A0A0C2SKY2</accession>
<sequence>MPHTEDLELALSNAAANVRMVTSTSSVPSNDKTLVKWFKPSLNILLVMSTLNIPSFHASLGRNLGGLGIRAAISVWKAVRTIDSLLVAALMAMLFKADAQVTTSFWFFCCCSLLQAVIGLISSTILIIYFSSYPINNDHVDVGIVPQLNFLSWSVWDLFSVPSIWTSWSILTFTITLLINIGCPTTLNGGVDNNDTTYSSLDSARTLLYLSRMLTSDR</sequence>
<dbReference type="InParanoid" id="A0A0C2SKY2"/>
<protein>
    <submittedName>
        <fullName evidence="2">Uncharacterized protein</fullName>
    </submittedName>
</protein>
<name>A0A0C2SKY2_AMAMK</name>
<keyword evidence="1" id="KW-0812">Transmembrane</keyword>
<feature type="transmembrane region" description="Helical" evidence="1">
    <location>
        <begin position="105"/>
        <end position="130"/>
    </location>
</feature>
<evidence type="ECO:0000313" key="2">
    <source>
        <dbReference type="EMBL" id="KIL54574.1"/>
    </source>
</evidence>
<dbReference type="Proteomes" id="UP000054549">
    <property type="component" value="Unassembled WGS sequence"/>
</dbReference>
<evidence type="ECO:0000256" key="1">
    <source>
        <dbReference type="SAM" id="Phobius"/>
    </source>
</evidence>
<reference evidence="2 3" key="1">
    <citation type="submission" date="2014-04" db="EMBL/GenBank/DDBJ databases">
        <title>Evolutionary Origins and Diversification of the Mycorrhizal Mutualists.</title>
        <authorList>
            <consortium name="DOE Joint Genome Institute"/>
            <consortium name="Mycorrhizal Genomics Consortium"/>
            <person name="Kohler A."/>
            <person name="Kuo A."/>
            <person name="Nagy L.G."/>
            <person name="Floudas D."/>
            <person name="Copeland A."/>
            <person name="Barry K.W."/>
            <person name="Cichocki N."/>
            <person name="Veneault-Fourrey C."/>
            <person name="LaButti K."/>
            <person name="Lindquist E.A."/>
            <person name="Lipzen A."/>
            <person name="Lundell T."/>
            <person name="Morin E."/>
            <person name="Murat C."/>
            <person name="Riley R."/>
            <person name="Ohm R."/>
            <person name="Sun H."/>
            <person name="Tunlid A."/>
            <person name="Henrissat B."/>
            <person name="Grigoriev I.V."/>
            <person name="Hibbett D.S."/>
            <person name="Martin F."/>
        </authorList>
    </citation>
    <scope>NUCLEOTIDE SEQUENCE [LARGE SCALE GENOMIC DNA]</scope>
    <source>
        <strain evidence="2 3">Koide BX008</strain>
    </source>
</reference>
<dbReference type="AlphaFoldDB" id="A0A0C2SKY2"/>
<keyword evidence="1" id="KW-1133">Transmembrane helix</keyword>
<gene>
    <name evidence="2" type="ORF">M378DRAFT_18757</name>
</gene>
<evidence type="ECO:0000313" key="3">
    <source>
        <dbReference type="Proteomes" id="UP000054549"/>
    </source>
</evidence>
<keyword evidence="3" id="KW-1185">Reference proteome</keyword>
<organism evidence="2 3">
    <name type="scientific">Amanita muscaria (strain Koide BX008)</name>
    <dbReference type="NCBI Taxonomy" id="946122"/>
    <lineage>
        <taxon>Eukaryota</taxon>
        <taxon>Fungi</taxon>
        <taxon>Dikarya</taxon>
        <taxon>Basidiomycota</taxon>
        <taxon>Agaricomycotina</taxon>
        <taxon>Agaricomycetes</taxon>
        <taxon>Agaricomycetidae</taxon>
        <taxon>Agaricales</taxon>
        <taxon>Pluteineae</taxon>
        <taxon>Amanitaceae</taxon>
        <taxon>Amanita</taxon>
    </lineage>
</organism>
<dbReference type="EMBL" id="KN818696">
    <property type="protein sequence ID" value="KIL54574.1"/>
    <property type="molecule type" value="Genomic_DNA"/>
</dbReference>
<proteinExistence type="predicted"/>
<keyword evidence="1" id="KW-0472">Membrane</keyword>